<gene>
    <name evidence="1" type="ORF">CR513_11330</name>
</gene>
<proteinExistence type="predicted"/>
<comment type="caution">
    <text evidence="1">The sequence shown here is derived from an EMBL/GenBank/DDBJ whole genome shotgun (WGS) entry which is preliminary data.</text>
</comment>
<dbReference type="AlphaFoldDB" id="A0A371HQ16"/>
<sequence>MYWLHVLLRSPSALPMNPSLPLLQRSSPRALPTPTATIFLPLSVVVVGNNFLNDPMVDANVHFQAAQPLASPTIVVAQSSSLGPWILDFGVFDHTTIKIDPDANIDRFKAYLVAKGMHQVAKYYVKTKAMAKIIYYSNADWVLLGEITTDFVNCNDQLAYMFTKSLKVSWVDYIYNKFGSYDIYALT</sequence>
<feature type="non-terminal residue" evidence="1">
    <location>
        <position position="1"/>
    </location>
</feature>
<dbReference type="EMBL" id="QJKJ01001987">
    <property type="protein sequence ID" value="RDY04890.1"/>
    <property type="molecule type" value="Genomic_DNA"/>
</dbReference>
<dbReference type="Proteomes" id="UP000257109">
    <property type="component" value="Unassembled WGS sequence"/>
</dbReference>
<keyword evidence="2" id="KW-1185">Reference proteome</keyword>
<protein>
    <submittedName>
        <fullName evidence="1">Uncharacterized protein</fullName>
    </submittedName>
</protein>
<evidence type="ECO:0000313" key="1">
    <source>
        <dbReference type="EMBL" id="RDY04890.1"/>
    </source>
</evidence>
<reference evidence="1" key="1">
    <citation type="submission" date="2018-05" db="EMBL/GenBank/DDBJ databases">
        <title>Draft genome of Mucuna pruriens seed.</title>
        <authorList>
            <person name="Nnadi N.E."/>
            <person name="Vos R."/>
            <person name="Hasami M.H."/>
            <person name="Devisetty U.K."/>
            <person name="Aguiy J.C."/>
        </authorList>
    </citation>
    <scope>NUCLEOTIDE SEQUENCE [LARGE SCALE GENOMIC DNA]</scope>
    <source>
        <strain evidence="1">JCA_2017</strain>
    </source>
</reference>
<organism evidence="1 2">
    <name type="scientific">Mucuna pruriens</name>
    <name type="common">Velvet bean</name>
    <name type="synonym">Dolichos pruriens</name>
    <dbReference type="NCBI Taxonomy" id="157652"/>
    <lineage>
        <taxon>Eukaryota</taxon>
        <taxon>Viridiplantae</taxon>
        <taxon>Streptophyta</taxon>
        <taxon>Embryophyta</taxon>
        <taxon>Tracheophyta</taxon>
        <taxon>Spermatophyta</taxon>
        <taxon>Magnoliopsida</taxon>
        <taxon>eudicotyledons</taxon>
        <taxon>Gunneridae</taxon>
        <taxon>Pentapetalae</taxon>
        <taxon>rosids</taxon>
        <taxon>fabids</taxon>
        <taxon>Fabales</taxon>
        <taxon>Fabaceae</taxon>
        <taxon>Papilionoideae</taxon>
        <taxon>50 kb inversion clade</taxon>
        <taxon>NPAAA clade</taxon>
        <taxon>indigoferoid/millettioid clade</taxon>
        <taxon>Phaseoleae</taxon>
        <taxon>Mucuna</taxon>
    </lineage>
</organism>
<name>A0A371HQ16_MUCPR</name>
<evidence type="ECO:0000313" key="2">
    <source>
        <dbReference type="Proteomes" id="UP000257109"/>
    </source>
</evidence>
<accession>A0A371HQ16</accession>